<dbReference type="Gene3D" id="3.40.47.10">
    <property type="match status" value="1"/>
</dbReference>
<dbReference type="CDD" id="cd00830">
    <property type="entry name" value="KAS_III"/>
    <property type="match status" value="1"/>
</dbReference>
<evidence type="ECO:0000256" key="10">
    <source>
        <dbReference type="ARBA" id="ARBA00023315"/>
    </source>
</evidence>
<dbReference type="Proteomes" id="UP000485562">
    <property type="component" value="Unassembled WGS sequence"/>
</dbReference>
<comment type="pathway">
    <text evidence="1 12">Lipid metabolism; fatty acid biosynthesis.</text>
</comment>
<evidence type="ECO:0000256" key="3">
    <source>
        <dbReference type="ARBA" id="ARBA00012333"/>
    </source>
</evidence>
<dbReference type="HAMAP" id="MF_01815">
    <property type="entry name" value="FabH"/>
    <property type="match status" value="1"/>
</dbReference>
<dbReference type="GO" id="GO:0005737">
    <property type="term" value="C:cytoplasm"/>
    <property type="evidence" value="ECO:0007669"/>
    <property type="project" value="UniProtKB-SubCell"/>
</dbReference>
<evidence type="ECO:0000259" key="14">
    <source>
        <dbReference type="Pfam" id="PF08545"/>
    </source>
</evidence>
<dbReference type="SUPFAM" id="SSF53901">
    <property type="entry name" value="Thiolase-like"/>
    <property type="match status" value="1"/>
</dbReference>
<dbReference type="AlphaFoldDB" id="A0A1V6C4G3"/>
<comment type="subcellular location">
    <subcellularLocation>
        <location evidence="12">Cytoplasm</location>
    </subcellularLocation>
</comment>
<evidence type="ECO:0000313" key="15">
    <source>
        <dbReference type="EMBL" id="OQB71813.1"/>
    </source>
</evidence>
<evidence type="ECO:0000256" key="1">
    <source>
        <dbReference type="ARBA" id="ARBA00005194"/>
    </source>
</evidence>
<dbReference type="Pfam" id="PF08541">
    <property type="entry name" value="ACP_syn_III_C"/>
    <property type="match status" value="1"/>
</dbReference>
<accession>A0A1V6C4G3</accession>
<dbReference type="GO" id="GO:0006633">
    <property type="term" value="P:fatty acid biosynthetic process"/>
    <property type="evidence" value="ECO:0007669"/>
    <property type="project" value="UniProtKB-UniRule"/>
</dbReference>
<keyword evidence="7 12" id="KW-0276">Fatty acid metabolism</keyword>
<keyword evidence="10 12" id="KW-0012">Acyltransferase</keyword>
<evidence type="ECO:0000256" key="5">
    <source>
        <dbReference type="ARBA" id="ARBA00022516"/>
    </source>
</evidence>
<evidence type="ECO:0000256" key="8">
    <source>
        <dbReference type="ARBA" id="ARBA00023098"/>
    </source>
</evidence>
<keyword evidence="6 12" id="KW-0808">Transferase</keyword>
<comment type="domain">
    <text evidence="12">The last Arg residue of the ACP-binding site is essential for the weak association between ACP/AcpP and FabH.</text>
</comment>
<dbReference type="InterPro" id="IPR004655">
    <property type="entry name" value="FabH"/>
</dbReference>
<dbReference type="NCBIfam" id="TIGR00747">
    <property type="entry name" value="fabH"/>
    <property type="match status" value="1"/>
</dbReference>
<feature type="domain" description="Beta-ketoacyl-[acyl-carrier-protein] synthase III N-terminal" evidence="14">
    <location>
        <begin position="106"/>
        <end position="184"/>
    </location>
</feature>
<dbReference type="InterPro" id="IPR013747">
    <property type="entry name" value="ACP_syn_III_C"/>
</dbReference>
<feature type="domain" description="Beta-ketoacyl-[acyl-carrier-protein] synthase III C-terminal" evidence="13">
    <location>
        <begin position="237"/>
        <end position="325"/>
    </location>
</feature>
<dbReference type="InterPro" id="IPR013751">
    <property type="entry name" value="ACP_syn_III_N"/>
</dbReference>
<dbReference type="EC" id="2.3.1.180" evidence="3 12"/>
<comment type="similarity">
    <text evidence="2 12">Belongs to the thiolase-like superfamily. FabH family.</text>
</comment>
<dbReference type="PANTHER" id="PTHR34069">
    <property type="entry name" value="3-OXOACYL-[ACYL-CARRIER-PROTEIN] SYNTHASE 3"/>
    <property type="match status" value="1"/>
</dbReference>
<keyword evidence="4 12" id="KW-0963">Cytoplasm</keyword>
<feature type="active site" evidence="12">
    <location>
        <position position="112"/>
    </location>
</feature>
<keyword evidence="5 12" id="KW-0444">Lipid biosynthesis</keyword>
<name>A0A1V6C4G3_UNCT6</name>
<feature type="active site" evidence="12">
    <location>
        <position position="252"/>
    </location>
</feature>
<comment type="function">
    <text evidence="12">Catalyzes the condensation reaction of fatty acid synthesis by the addition to an acyl acceptor of two carbons from malonyl-ACP. Catalyzes the first condensation reaction which initiates fatty acid synthesis and may therefore play a role in governing the total rate of fatty acid production. Possesses both acetoacetyl-ACP synthase and acetyl transacylase activities. Its substrate specificity determines the biosynthesis of branched-chain and/or straight-chain of fatty acids.</text>
</comment>
<dbReference type="EMBL" id="MWDQ01000150">
    <property type="protein sequence ID" value="OQB71813.1"/>
    <property type="molecule type" value="Genomic_DNA"/>
</dbReference>
<feature type="active site" evidence="12">
    <location>
        <position position="282"/>
    </location>
</feature>
<evidence type="ECO:0000259" key="13">
    <source>
        <dbReference type="Pfam" id="PF08541"/>
    </source>
</evidence>
<reference evidence="15" key="1">
    <citation type="submission" date="2017-02" db="EMBL/GenBank/DDBJ databases">
        <title>Delving into the versatile metabolic prowess of the omnipresent phylum Bacteroidetes.</title>
        <authorList>
            <person name="Nobu M.K."/>
            <person name="Mei R."/>
            <person name="Narihiro T."/>
            <person name="Kuroda K."/>
            <person name="Liu W.-T."/>
        </authorList>
    </citation>
    <scope>NUCLEOTIDE SEQUENCE</scope>
    <source>
        <strain evidence="15">ADurb.Bin131</strain>
    </source>
</reference>
<comment type="catalytic activity">
    <reaction evidence="11">
        <text>malonyl-[ACP] + acetyl-CoA + H(+) = 3-oxobutanoyl-[ACP] + CO2 + CoA</text>
        <dbReference type="Rhea" id="RHEA:12080"/>
        <dbReference type="Rhea" id="RHEA-COMP:9623"/>
        <dbReference type="Rhea" id="RHEA-COMP:9625"/>
        <dbReference type="ChEBI" id="CHEBI:15378"/>
        <dbReference type="ChEBI" id="CHEBI:16526"/>
        <dbReference type="ChEBI" id="CHEBI:57287"/>
        <dbReference type="ChEBI" id="CHEBI:57288"/>
        <dbReference type="ChEBI" id="CHEBI:78449"/>
        <dbReference type="ChEBI" id="CHEBI:78450"/>
        <dbReference type="EC" id="2.3.1.180"/>
    </reaction>
    <physiologicalReaction direction="left-to-right" evidence="11">
        <dbReference type="Rhea" id="RHEA:12081"/>
    </physiologicalReaction>
</comment>
<comment type="caution">
    <text evidence="15">The sequence shown here is derived from an EMBL/GenBank/DDBJ whole genome shotgun (WGS) entry which is preliminary data.</text>
</comment>
<dbReference type="GO" id="GO:0044550">
    <property type="term" value="P:secondary metabolite biosynthetic process"/>
    <property type="evidence" value="ECO:0007669"/>
    <property type="project" value="TreeGrafter"/>
</dbReference>
<evidence type="ECO:0000256" key="7">
    <source>
        <dbReference type="ARBA" id="ARBA00022832"/>
    </source>
</evidence>
<keyword evidence="12" id="KW-0511">Multifunctional enzyme</keyword>
<dbReference type="FunFam" id="3.40.47.10:FF:000004">
    <property type="entry name" value="3-oxoacyl-[acyl-carrier-protein] synthase 3"/>
    <property type="match status" value="1"/>
</dbReference>
<evidence type="ECO:0000256" key="6">
    <source>
        <dbReference type="ARBA" id="ARBA00022679"/>
    </source>
</evidence>
<proteinExistence type="inferred from homology"/>
<dbReference type="PANTHER" id="PTHR34069:SF2">
    <property type="entry name" value="BETA-KETOACYL-[ACYL-CARRIER-PROTEIN] SYNTHASE III"/>
    <property type="match status" value="1"/>
</dbReference>
<organism evidence="15">
    <name type="scientific">candidate division TA06 bacterium ADurb.Bin131</name>
    <dbReference type="NCBI Taxonomy" id="1852827"/>
    <lineage>
        <taxon>Bacteria</taxon>
        <taxon>Bacteria division TA06</taxon>
    </lineage>
</organism>
<evidence type="ECO:0000256" key="4">
    <source>
        <dbReference type="ARBA" id="ARBA00022490"/>
    </source>
</evidence>
<dbReference type="UniPathway" id="UPA00094"/>
<comment type="subunit">
    <text evidence="12">Homodimer.</text>
</comment>
<dbReference type="Pfam" id="PF08545">
    <property type="entry name" value="ACP_syn_III"/>
    <property type="match status" value="1"/>
</dbReference>
<evidence type="ECO:0000256" key="11">
    <source>
        <dbReference type="ARBA" id="ARBA00051096"/>
    </source>
</evidence>
<sequence length="329" mass="35222">MGSTIIGTGSYLPEKILTNADLEKMVDTSDEWIVTRTGIKERRICSENMSSSDLGVEAAKKAILDAGISADEIEMIICATITSDMPFPSTACIIQSKLGLDNIACFDISSACSGFIYGLELARSFTNNGCYRKILVIAAECMSRVTDYTDRSTCVLLGDGAAAAIVSHSGDTDGIIDSYLGSSGKYGNLLYIPAGGSKLPASHETVSNHLHFMKMEGSAVFKIAVNAMSSAIKKIFERNNIHAEDISLLIPHQANIRIIQGVARSMGVPMEKVFVNIEKYGNMSAASVGVALDEAVKAGRIHKGDLVCMVSFGAGLTWASNLIRWNKDD</sequence>
<dbReference type="InterPro" id="IPR016039">
    <property type="entry name" value="Thiolase-like"/>
</dbReference>
<dbReference type="GO" id="GO:0004315">
    <property type="term" value="F:3-oxoacyl-[acyl-carrier-protein] synthase activity"/>
    <property type="evidence" value="ECO:0007669"/>
    <property type="project" value="InterPro"/>
</dbReference>
<evidence type="ECO:0000256" key="9">
    <source>
        <dbReference type="ARBA" id="ARBA00023160"/>
    </source>
</evidence>
<protein>
    <recommendedName>
        <fullName evidence="3 12">Beta-ketoacyl-[acyl-carrier-protein] synthase III</fullName>
        <shortName evidence="12">Beta-ketoacyl-ACP synthase III</shortName>
        <shortName evidence="12">KAS III</shortName>
        <ecNumber evidence="3 12">2.3.1.180</ecNumber>
    </recommendedName>
    <alternativeName>
        <fullName evidence="12">3-oxoacyl-[acyl-carrier-protein] synthase 3</fullName>
    </alternativeName>
    <alternativeName>
        <fullName evidence="12">3-oxoacyl-[acyl-carrier-protein] synthase III</fullName>
    </alternativeName>
</protein>
<evidence type="ECO:0000256" key="12">
    <source>
        <dbReference type="HAMAP-Rule" id="MF_01815"/>
    </source>
</evidence>
<dbReference type="GO" id="GO:0033818">
    <property type="term" value="F:beta-ketoacyl-acyl-carrier-protein synthase III activity"/>
    <property type="evidence" value="ECO:0007669"/>
    <property type="project" value="UniProtKB-UniRule"/>
</dbReference>
<gene>
    <name evidence="12 15" type="primary">fabH</name>
    <name evidence="15" type="ORF">BWX89_01737</name>
</gene>
<dbReference type="NCBIfam" id="NF006829">
    <property type="entry name" value="PRK09352.1"/>
    <property type="match status" value="1"/>
</dbReference>
<keyword evidence="9 12" id="KW-0275">Fatty acid biosynthesis</keyword>
<keyword evidence="8 12" id="KW-0443">Lipid metabolism</keyword>
<feature type="region of interest" description="ACP-binding" evidence="12">
    <location>
        <begin position="253"/>
        <end position="257"/>
    </location>
</feature>
<evidence type="ECO:0000256" key="2">
    <source>
        <dbReference type="ARBA" id="ARBA00008642"/>
    </source>
</evidence>